<proteinExistence type="predicted"/>
<evidence type="ECO:0000313" key="2">
    <source>
        <dbReference type="Proteomes" id="UP001150879"/>
    </source>
</evidence>
<dbReference type="Proteomes" id="UP001150879">
    <property type="component" value="Unassembled WGS sequence"/>
</dbReference>
<reference evidence="1" key="1">
    <citation type="submission" date="2022-11" db="EMBL/GenBank/DDBJ databases">
        <authorList>
            <person name="Petersen C."/>
        </authorList>
    </citation>
    <scope>NUCLEOTIDE SEQUENCE</scope>
    <source>
        <strain evidence="1">IBT 16849</strain>
    </source>
</reference>
<dbReference type="AlphaFoldDB" id="A0A9W9T6A9"/>
<protein>
    <submittedName>
        <fullName evidence="1">Uncharacterized protein</fullName>
    </submittedName>
</protein>
<reference evidence="1" key="2">
    <citation type="journal article" date="2023" name="IMA Fungus">
        <title>Comparative genomic study of the Penicillium genus elucidates a diverse pangenome and 15 lateral gene transfer events.</title>
        <authorList>
            <person name="Petersen C."/>
            <person name="Sorensen T."/>
            <person name="Nielsen M.R."/>
            <person name="Sondergaard T.E."/>
            <person name="Sorensen J.L."/>
            <person name="Fitzpatrick D.A."/>
            <person name="Frisvad J.C."/>
            <person name="Nielsen K.L."/>
        </authorList>
    </citation>
    <scope>NUCLEOTIDE SEQUENCE</scope>
    <source>
        <strain evidence="1">IBT 16849</strain>
    </source>
</reference>
<gene>
    <name evidence="1" type="ORF">N7472_001000</name>
</gene>
<keyword evidence="2" id="KW-1185">Reference proteome</keyword>
<accession>A0A9W9T6A9</accession>
<evidence type="ECO:0000313" key="1">
    <source>
        <dbReference type="EMBL" id="KAJ5210861.1"/>
    </source>
</evidence>
<comment type="caution">
    <text evidence="1">The sequence shown here is derived from an EMBL/GenBank/DDBJ whole genome shotgun (WGS) entry which is preliminary data.</text>
</comment>
<dbReference type="EMBL" id="JAPQKP010000001">
    <property type="protein sequence ID" value="KAJ5210861.1"/>
    <property type="molecule type" value="Genomic_DNA"/>
</dbReference>
<name>A0A9W9T6A9_9EURO</name>
<organism evidence="1 2">
    <name type="scientific">Penicillium cf. griseofulvum</name>
    <dbReference type="NCBI Taxonomy" id="2972120"/>
    <lineage>
        <taxon>Eukaryota</taxon>
        <taxon>Fungi</taxon>
        <taxon>Dikarya</taxon>
        <taxon>Ascomycota</taxon>
        <taxon>Pezizomycotina</taxon>
        <taxon>Eurotiomycetes</taxon>
        <taxon>Eurotiomycetidae</taxon>
        <taxon>Eurotiales</taxon>
        <taxon>Aspergillaceae</taxon>
        <taxon>Penicillium</taxon>
    </lineage>
</organism>
<sequence>MPYPRQLFGSAAPPDAKWRIADRVTNTSPTPPVISQNKRPTMCLIHTVPPWYREAGKCYAFLADVGAQNQ</sequence>